<proteinExistence type="predicted"/>
<evidence type="ECO:0000313" key="4">
    <source>
        <dbReference type="Proteomes" id="UP000189704"/>
    </source>
</evidence>
<dbReference type="GeneID" id="110594757"/>
<dbReference type="Proteomes" id="UP000189704">
    <property type="component" value="Unplaced"/>
</dbReference>
<evidence type="ECO:0000256" key="1">
    <source>
        <dbReference type="SAM" id="MobiDB-lite"/>
    </source>
</evidence>
<name>A0A3Q0DN74_CARSF</name>
<dbReference type="AlphaFoldDB" id="A0A3Q0DN74"/>
<dbReference type="Pfam" id="PF14048">
    <property type="entry name" value="MBD_C"/>
    <property type="match status" value="1"/>
</dbReference>
<dbReference type="KEGG" id="csyr:110594757"/>
<feature type="non-terminal residue" evidence="5">
    <location>
        <position position="217"/>
    </location>
</feature>
<gene>
    <name evidence="5" type="primary">LOC110594757</name>
</gene>
<organism evidence="4 5">
    <name type="scientific">Carlito syrichta</name>
    <name type="common">Philippine tarsier</name>
    <name type="synonym">Tarsius syrichta</name>
    <dbReference type="NCBI Taxonomy" id="1868482"/>
    <lineage>
        <taxon>Eukaryota</taxon>
        <taxon>Metazoa</taxon>
        <taxon>Chordata</taxon>
        <taxon>Craniata</taxon>
        <taxon>Vertebrata</taxon>
        <taxon>Euteleostomi</taxon>
        <taxon>Mammalia</taxon>
        <taxon>Eutheria</taxon>
        <taxon>Euarchontoglires</taxon>
        <taxon>Primates</taxon>
        <taxon>Haplorrhini</taxon>
        <taxon>Tarsiiformes</taxon>
        <taxon>Tarsiidae</taxon>
        <taxon>Carlito</taxon>
    </lineage>
</organism>
<dbReference type="STRING" id="1868482.ENSTSYP00000005750"/>
<feature type="compositionally biased region" description="Basic residues" evidence="1">
    <location>
        <begin position="177"/>
        <end position="196"/>
    </location>
</feature>
<accession>A0A3Q0DN74</accession>
<keyword evidence="4" id="KW-1185">Reference proteome</keyword>
<evidence type="ECO:0000259" key="2">
    <source>
        <dbReference type="Pfam" id="PF14048"/>
    </source>
</evidence>
<dbReference type="Pfam" id="PF16564">
    <property type="entry name" value="MBDa"/>
    <property type="match status" value="1"/>
</dbReference>
<feature type="compositionally biased region" description="Polar residues" evidence="1">
    <location>
        <begin position="1"/>
        <end position="11"/>
    </location>
</feature>
<feature type="domain" description="Methyl-CpG-binding" evidence="3">
    <location>
        <begin position="28"/>
        <end position="97"/>
    </location>
</feature>
<evidence type="ECO:0000313" key="5">
    <source>
        <dbReference type="RefSeq" id="XP_021563882.1"/>
    </source>
</evidence>
<evidence type="ECO:0000259" key="3">
    <source>
        <dbReference type="Pfam" id="PF16564"/>
    </source>
</evidence>
<sequence length="217" mass="24002">MGEPASTSFPSQPLLGRLQSNPMPLALQKKRQMQMGKARRRRAARSVLPVRLTSCIFQRPVTIIRAHPANAVMDMQGLEGLGTLPQCWAFRRLQGLQPYGSQGEASTLLTLENILKVVSPGITGGFLDEAGAEGLQSHPQPSPGQRSAKAARTPRVGHRLSTPPSSQEVTDADIRRQARRVKKARRRLAQALRAHRLAREAESQSLEGNAKKWRRKR</sequence>
<feature type="region of interest" description="Disordered" evidence="1">
    <location>
        <begin position="129"/>
        <end position="217"/>
    </location>
</feature>
<feature type="region of interest" description="Disordered" evidence="1">
    <location>
        <begin position="1"/>
        <end position="20"/>
    </location>
</feature>
<reference evidence="5" key="1">
    <citation type="submission" date="2025-08" db="UniProtKB">
        <authorList>
            <consortium name="RefSeq"/>
        </authorList>
    </citation>
    <scope>IDENTIFICATION</scope>
</reference>
<protein>
    <submittedName>
        <fullName evidence="5">Methyl-CpG-binding domain protein 3-like 3</fullName>
    </submittedName>
</protein>
<dbReference type="InterPro" id="IPR025884">
    <property type="entry name" value="MeCpG-bd_2/3_C_dom"/>
</dbReference>
<dbReference type="RefSeq" id="XP_021563882.1">
    <property type="nucleotide sequence ID" value="XM_021708207.1"/>
</dbReference>
<dbReference type="OrthoDB" id="9627514at2759"/>
<feature type="domain" description="Methyl-CpG binding protein 2/3 C-terminal" evidence="2">
    <location>
        <begin position="103"/>
        <end position="192"/>
    </location>
</feature>
<dbReference type="InterPro" id="IPR032343">
    <property type="entry name" value="MBD2/MBD3_p55-bd"/>
</dbReference>
<dbReference type="GO" id="GO:0005634">
    <property type="term" value="C:nucleus"/>
    <property type="evidence" value="ECO:0007669"/>
    <property type="project" value="UniProtKB-ARBA"/>
</dbReference>